<feature type="non-terminal residue" evidence="1">
    <location>
        <position position="105"/>
    </location>
</feature>
<feature type="non-terminal residue" evidence="1">
    <location>
        <position position="1"/>
    </location>
</feature>
<dbReference type="Proteomes" id="UP001439008">
    <property type="component" value="Unassembled WGS sequence"/>
</dbReference>
<organism evidence="1 2">
    <name type="scientific">Bonamia ostreae</name>
    <dbReference type="NCBI Taxonomy" id="126728"/>
    <lineage>
        <taxon>Eukaryota</taxon>
        <taxon>Sar</taxon>
        <taxon>Rhizaria</taxon>
        <taxon>Endomyxa</taxon>
        <taxon>Ascetosporea</taxon>
        <taxon>Haplosporida</taxon>
        <taxon>Bonamia</taxon>
    </lineage>
</organism>
<name>A0ABV2AVB4_9EUKA</name>
<accession>A0ABV2AVB4</accession>
<protein>
    <submittedName>
        <fullName evidence="1">Uncharacterized protein</fullName>
    </submittedName>
</protein>
<reference evidence="1 2" key="1">
    <citation type="journal article" date="2024" name="BMC Biol.">
        <title>Comparative genomics of Ascetosporea gives new insight into the evolutionary basis for animal parasitism in Rhizaria.</title>
        <authorList>
            <person name="Hiltunen Thoren M."/>
            <person name="Onut-Brannstrom I."/>
            <person name="Alfjorden A."/>
            <person name="Peckova H."/>
            <person name="Swords F."/>
            <person name="Hooper C."/>
            <person name="Holzer A.S."/>
            <person name="Bass D."/>
            <person name="Burki F."/>
        </authorList>
    </citation>
    <scope>NUCLEOTIDE SEQUENCE [LARGE SCALE GENOMIC DNA]</scope>
    <source>
        <strain evidence="1">20-A016</strain>
    </source>
</reference>
<sequence length="105" mass="11322">LSDKLHTFPEIEADMTNRGFRKKGGRAGMQGDQAVPITTDWALKDFAANEEFIIAAQNKGAQYLVFTLPTDTAPVVDYDITVASTGIEIDDGSTNVAGVSKLNMQ</sequence>
<evidence type="ECO:0000313" key="2">
    <source>
        <dbReference type="Proteomes" id="UP001439008"/>
    </source>
</evidence>
<proteinExistence type="predicted"/>
<evidence type="ECO:0000313" key="1">
    <source>
        <dbReference type="EMBL" id="MES1923613.1"/>
    </source>
</evidence>
<dbReference type="EMBL" id="JBDODL010007194">
    <property type="protein sequence ID" value="MES1923613.1"/>
    <property type="molecule type" value="Genomic_DNA"/>
</dbReference>
<comment type="caution">
    <text evidence="1">The sequence shown here is derived from an EMBL/GenBank/DDBJ whole genome shotgun (WGS) entry which is preliminary data.</text>
</comment>
<gene>
    <name evidence="1" type="ORF">MHBO_005217</name>
</gene>
<keyword evidence="2" id="KW-1185">Reference proteome</keyword>